<feature type="transmembrane region" description="Helical" evidence="5">
    <location>
        <begin position="79"/>
        <end position="97"/>
    </location>
</feature>
<dbReference type="KEGG" id="ril:CRIB_317"/>
<dbReference type="PANTHER" id="PTHR37815:SF3">
    <property type="entry name" value="UPF0397 PROTEIN SPR0429"/>
    <property type="match status" value="1"/>
</dbReference>
<evidence type="ECO:0000256" key="3">
    <source>
        <dbReference type="ARBA" id="ARBA00022989"/>
    </source>
</evidence>
<evidence type="ECO:0000313" key="7">
    <source>
        <dbReference type="Proteomes" id="UP000245622"/>
    </source>
</evidence>
<gene>
    <name evidence="6" type="ORF">CRIB_317</name>
</gene>
<evidence type="ECO:0000313" key="6">
    <source>
        <dbReference type="EMBL" id="CED93074.1"/>
    </source>
</evidence>
<accession>A0A1V1I0Z5</accession>
<feature type="transmembrane region" description="Helical" evidence="5">
    <location>
        <begin position="43"/>
        <end position="67"/>
    </location>
</feature>
<keyword evidence="7" id="KW-1185">Reference proteome</keyword>
<dbReference type="GO" id="GO:0005886">
    <property type="term" value="C:plasma membrane"/>
    <property type="evidence" value="ECO:0007669"/>
    <property type="project" value="UniProtKB-SubCell"/>
</dbReference>
<sequence length="186" mass="20131">MKNKNKFSIRTIVAVGIGAAIFMILGRFGSIPSGIPNTNIETAYAYLALMSILYGPAAGFLIGLIGHGLKDLVFYGMPWFSWVISSAMVGLIIGLVWKKIRVNDGDFGIKQAILFNITQIIANVVAWFIVAPTLDIVIYMEPANKVYLQGAIGGISNMITIGILGTLLLSTYSKTKIKTGSLRVEE</sequence>
<evidence type="ECO:0000256" key="1">
    <source>
        <dbReference type="ARBA" id="ARBA00022475"/>
    </source>
</evidence>
<dbReference type="Gene3D" id="1.10.1760.20">
    <property type="match status" value="1"/>
</dbReference>
<dbReference type="InterPro" id="IPR022914">
    <property type="entry name" value="UPF0397"/>
</dbReference>
<comment type="subcellular location">
    <subcellularLocation>
        <location evidence="5">Cell membrane</location>
        <topology evidence="5">Multi-pass membrane protein</topology>
    </subcellularLocation>
</comment>
<dbReference type="PANTHER" id="PTHR37815">
    <property type="entry name" value="UPF0397 PROTEIN BC_2624-RELATED"/>
    <property type="match status" value="1"/>
</dbReference>
<dbReference type="NCBIfam" id="NF010182">
    <property type="entry name" value="PRK13661.1"/>
    <property type="match status" value="1"/>
</dbReference>
<feature type="transmembrane region" description="Helical" evidence="5">
    <location>
        <begin position="117"/>
        <end position="140"/>
    </location>
</feature>
<dbReference type="HAMAP" id="MF_01572">
    <property type="entry name" value="UPF0397"/>
    <property type="match status" value="1"/>
</dbReference>
<evidence type="ECO:0000256" key="2">
    <source>
        <dbReference type="ARBA" id="ARBA00022692"/>
    </source>
</evidence>
<keyword evidence="1 5" id="KW-1003">Cell membrane</keyword>
<protein>
    <recommendedName>
        <fullName evidence="5">UPF0397 protein CRIB_317</fullName>
    </recommendedName>
</protein>
<proteinExistence type="inferred from homology"/>
<organism evidence="6 7">
    <name type="scientific">Romboutsia ilealis</name>
    <dbReference type="NCBI Taxonomy" id="1115758"/>
    <lineage>
        <taxon>Bacteria</taxon>
        <taxon>Bacillati</taxon>
        <taxon>Bacillota</taxon>
        <taxon>Clostridia</taxon>
        <taxon>Peptostreptococcales</taxon>
        <taxon>Peptostreptococcaceae</taxon>
        <taxon>Romboutsia</taxon>
    </lineage>
</organism>
<feature type="transmembrane region" description="Helical" evidence="5">
    <location>
        <begin position="12"/>
        <end position="31"/>
    </location>
</feature>
<evidence type="ECO:0000256" key="5">
    <source>
        <dbReference type="HAMAP-Rule" id="MF_01572"/>
    </source>
</evidence>
<dbReference type="AlphaFoldDB" id="A0A1V1I0Z5"/>
<keyword evidence="3 5" id="KW-1133">Transmembrane helix</keyword>
<name>A0A1V1I0Z5_9FIRM</name>
<feature type="transmembrane region" description="Helical" evidence="5">
    <location>
        <begin position="146"/>
        <end position="169"/>
    </location>
</feature>
<dbReference type="EMBL" id="LN555523">
    <property type="protein sequence ID" value="CED93074.1"/>
    <property type="molecule type" value="Genomic_DNA"/>
</dbReference>
<dbReference type="GeneID" id="82204497"/>
<comment type="similarity">
    <text evidence="5">Belongs to the UPF0397 family.</text>
</comment>
<keyword evidence="4 5" id="KW-0472">Membrane</keyword>
<dbReference type="InterPro" id="IPR009825">
    <property type="entry name" value="ECF_substrate-spec-like"/>
</dbReference>
<keyword evidence="2 5" id="KW-0812">Transmembrane</keyword>
<dbReference type="Proteomes" id="UP000245622">
    <property type="component" value="Chromosome 1"/>
</dbReference>
<reference evidence="6 7" key="1">
    <citation type="submission" date="2014-04" db="EMBL/GenBank/DDBJ databases">
        <authorList>
            <person name="Hornung B.V."/>
        </authorList>
    </citation>
    <scope>NUCLEOTIDE SEQUENCE [LARGE SCALE GENOMIC DNA]</scope>
    <source>
        <strain evidence="6 7">CRIB</strain>
    </source>
</reference>
<dbReference type="RefSeq" id="WP_180702824.1">
    <property type="nucleotide sequence ID" value="NZ_CAJUCR010000020.1"/>
</dbReference>
<evidence type="ECO:0000256" key="4">
    <source>
        <dbReference type="ARBA" id="ARBA00023136"/>
    </source>
</evidence>
<dbReference type="Pfam" id="PF07155">
    <property type="entry name" value="ECF-ribofla_trS"/>
    <property type="match status" value="1"/>
</dbReference>